<evidence type="ECO:0000313" key="2">
    <source>
        <dbReference type="EMBL" id="RVW95789.1"/>
    </source>
</evidence>
<dbReference type="AlphaFoldDB" id="A0A438IH75"/>
<dbReference type="EMBL" id="QGNW01000111">
    <property type="protein sequence ID" value="RVW95789.1"/>
    <property type="molecule type" value="Genomic_DNA"/>
</dbReference>
<protein>
    <submittedName>
        <fullName evidence="2">Apoptosis inhibitor 5-like protein API5</fullName>
    </submittedName>
</protein>
<accession>A0A438IH75</accession>
<reference evidence="2 3" key="1">
    <citation type="journal article" date="2018" name="PLoS Genet.">
        <title>Population sequencing reveals clonal diversity and ancestral inbreeding in the grapevine cultivar Chardonnay.</title>
        <authorList>
            <person name="Roach M.J."/>
            <person name="Johnson D.L."/>
            <person name="Bohlmann J."/>
            <person name="van Vuuren H.J."/>
            <person name="Jones S.J."/>
            <person name="Pretorius I.S."/>
            <person name="Schmidt S.A."/>
            <person name="Borneman A.R."/>
        </authorList>
    </citation>
    <scope>NUCLEOTIDE SEQUENCE [LARGE SCALE GENOMIC DNA]</scope>
    <source>
        <strain evidence="3">cv. Chardonnay</strain>
        <tissue evidence="2">Leaf</tissue>
    </source>
</reference>
<dbReference type="Pfam" id="PF05918">
    <property type="entry name" value="API5"/>
    <property type="match status" value="1"/>
</dbReference>
<evidence type="ECO:0000313" key="3">
    <source>
        <dbReference type="Proteomes" id="UP000288805"/>
    </source>
</evidence>
<comment type="caution">
    <text evidence="2">The sequence shown here is derived from an EMBL/GenBank/DDBJ whole genome shotgun (WGS) entry which is preliminary data.</text>
</comment>
<dbReference type="PANTHER" id="PTHR12758">
    <property type="entry name" value="APOPTOSIS INHIBITOR 5-RELATED"/>
    <property type="match status" value="1"/>
</dbReference>
<keyword evidence="1" id="KW-0053">Apoptosis</keyword>
<dbReference type="PANTHER" id="PTHR12758:SF19">
    <property type="entry name" value="APOPTOSIS INHIBITOR 5"/>
    <property type="match status" value="1"/>
</dbReference>
<evidence type="ECO:0000256" key="1">
    <source>
        <dbReference type="ARBA" id="ARBA00022703"/>
    </source>
</evidence>
<dbReference type="InterPro" id="IPR008383">
    <property type="entry name" value="API5"/>
</dbReference>
<proteinExistence type="predicted"/>
<dbReference type="Proteomes" id="UP000288805">
    <property type="component" value="Unassembled WGS sequence"/>
</dbReference>
<organism evidence="2 3">
    <name type="scientific">Vitis vinifera</name>
    <name type="common">Grape</name>
    <dbReference type="NCBI Taxonomy" id="29760"/>
    <lineage>
        <taxon>Eukaryota</taxon>
        <taxon>Viridiplantae</taxon>
        <taxon>Streptophyta</taxon>
        <taxon>Embryophyta</taxon>
        <taxon>Tracheophyta</taxon>
        <taxon>Spermatophyta</taxon>
        <taxon>Magnoliopsida</taxon>
        <taxon>eudicotyledons</taxon>
        <taxon>Gunneridae</taxon>
        <taxon>Pentapetalae</taxon>
        <taxon>rosids</taxon>
        <taxon>Vitales</taxon>
        <taxon>Vitaceae</taxon>
        <taxon>Viteae</taxon>
        <taxon>Vitis</taxon>
    </lineage>
</organism>
<gene>
    <name evidence="2" type="primary">API5_4</name>
    <name evidence="2" type="ORF">CK203_025696</name>
</gene>
<sequence>METLSCLLKRVMSSGFLLGCRVRGKGDIGVPISHLFADDTLVFYGVHRIMTYLSRLLIWLKAILRLRINLDKSELLLMERVENLDDFTLEFSCKVGQIEVRAYLERLSLEQGWSCSKAPLSKVAHRLGILKSCLCSFLTGLFKHIMTVDDPSTDENLREKVLNFIRDKVFPLKAELLKPQEQMERHITNLIKKSLEDVTGAEFKMFMDFLRSLTLFGEKAPPERVQELIEIIEGQADLDAQFNVP</sequence>
<name>A0A438IH75_VITVI</name>